<dbReference type="PANTHER" id="PTHR48024">
    <property type="entry name" value="GEO13361P1-RELATED"/>
    <property type="match status" value="1"/>
</dbReference>
<dbReference type="InterPro" id="IPR050886">
    <property type="entry name" value="RNA-binding_reg"/>
</dbReference>
<accession>A0A1G4I770</accession>
<feature type="domain" description="RRM" evidence="4">
    <location>
        <begin position="16"/>
        <end position="94"/>
    </location>
</feature>
<dbReference type="InterPro" id="IPR035979">
    <property type="entry name" value="RBD_domain_sf"/>
</dbReference>
<dbReference type="AlphaFoldDB" id="A0A1G4I770"/>
<evidence type="ECO:0000256" key="3">
    <source>
        <dbReference type="SAM" id="MobiDB-lite"/>
    </source>
</evidence>
<evidence type="ECO:0000259" key="4">
    <source>
        <dbReference type="PROSITE" id="PS50102"/>
    </source>
</evidence>
<reference evidence="5" key="1">
    <citation type="submission" date="2016-09" db="EMBL/GenBank/DDBJ databases">
        <authorList>
            <person name="Hebert L."/>
            <person name="Moumen B."/>
        </authorList>
    </citation>
    <scope>NUCLEOTIDE SEQUENCE [LARGE SCALE GENOMIC DNA]</scope>
    <source>
        <strain evidence="5">OVI</strain>
    </source>
</reference>
<feature type="region of interest" description="Disordered" evidence="3">
    <location>
        <begin position="99"/>
        <end position="121"/>
    </location>
</feature>
<dbReference type="SUPFAM" id="SSF54928">
    <property type="entry name" value="RNA-binding domain, RBD"/>
    <property type="match status" value="1"/>
</dbReference>
<organism evidence="5 6">
    <name type="scientific">Trypanosoma equiperdum</name>
    <dbReference type="NCBI Taxonomy" id="5694"/>
    <lineage>
        <taxon>Eukaryota</taxon>
        <taxon>Discoba</taxon>
        <taxon>Euglenozoa</taxon>
        <taxon>Kinetoplastea</taxon>
        <taxon>Metakinetoplastina</taxon>
        <taxon>Trypanosomatida</taxon>
        <taxon>Trypanosomatidae</taxon>
        <taxon>Trypanosoma</taxon>
    </lineage>
</organism>
<dbReference type="Gene3D" id="3.30.70.330">
    <property type="match status" value="1"/>
</dbReference>
<dbReference type="Pfam" id="PF00076">
    <property type="entry name" value="RRM_1"/>
    <property type="match status" value="1"/>
</dbReference>
<dbReference type="InterPro" id="IPR012677">
    <property type="entry name" value="Nucleotide-bd_a/b_plait_sf"/>
</dbReference>
<evidence type="ECO:0000256" key="1">
    <source>
        <dbReference type="ARBA" id="ARBA00022884"/>
    </source>
</evidence>
<dbReference type="GeneID" id="92383026"/>
<dbReference type="SMART" id="SM00360">
    <property type="entry name" value="RRM"/>
    <property type="match status" value="1"/>
</dbReference>
<dbReference type="Proteomes" id="UP000195570">
    <property type="component" value="Unassembled WGS sequence"/>
</dbReference>
<dbReference type="GO" id="GO:0003723">
    <property type="term" value="F:RNA binding"/>
    <property type="evidence" value="ECO:0007669"/>
    <property type="project" value="UniProtKB-UniRule"/>
</dbReference>
<gene>
    <name evidence="5" type="ORF">TEOVI_000909200</name>
</gene>
<keyword evidence="6" id="KW-1185">Reference proteome</keyword>
<dbReference type="PROSITE" id="PS50102">
    <property type="entry name" value="RRM"/>
    <property type="match status" value="1"/>
</dbReference>
<dbReference type="SMR" id="A0A1G4I770"/>
<keyword evidence="1 2" id="KW-0694">RNA-binding</keyword>
<dbReference type="VEuPathDB" id="TriTrypDB:TEOVI_000909200"/>
<comment type="caution">
    <text evidence="5">The sequence shown here is derived from an EMBL/GenBank/DDBJ whole genome shotgun (WGS) entry which is preliminary data.</text>
</comment>
<dbReference type="EMBL" id="CZPT02000808">
    <property type="protein sequence ID" value="SCU67821.1"/>
    <property type="molecule type" value="Genomic_DNA"/>
</dbReference>
<proteinExistence type="predicted"/>
<evidence type="ECO:0000313" key="5">
    <source>
        <dbReference type="EMBL" id="SCU67821.1"/>
    </source>
</evidence>
<sequence length="217" mass="23350">MAAVTQQGNDTRKLRCNVYVASLPLDFDDDQLFDLFSPYGRISSARIMRSKGARQSRGYGFVLFRHASSAEKAIDSLVGYVIGGSRIQVRLAHPEASVAYSGQRGSRSGNSTPGALPEKTLPAASGVITPPPPSSAIISHPNDSGMMVQTYPITTMYPTMYPSVVPQIIAQPQAPVPAAMQQVVFLPQYAQQSNQSTPPTFYMMVPDAMQAVPPTLS</sequence>
<name>A0A1G4I770_TRYEQ</name>
<dbReference type="RefSeq" id="XP_067079095.1">
    <property type="nucleotide sequence ID" value="XM_067222994.1"/>
</dbReference>
<protein>
    <submittedName>
        <fullName evidence="5">RNA-binding protein, putative</fullName>
    </submittedName>
</protein>
<dbReference type="GO" id="GO:0005634">
    <property type="term" value="C:nucleus"/>
    <property type="evidence" value="ECO:0007669"/>
    <property type="project" value="TreeGrafter"/>
</dbReference>
<evidence type="ECO:0000313" key="6">
    <source>
        <dbReference type="Proteomes" id="UP000195570"/>
    </source>
</evidence>
<evidence type="ECO:0000256" key="2">
    <source>
        <dbReference type="PROSITE-ProRule" id="PRU00176"/>
    </source>
</evidence>
<dbReference type="PANTHER" id="PTHR48024:SF54">
    <property type="entry name" value="PROTEIN, PUTATIVE-RELATED"/>
    <property type="match status" value="1"/>
</dbReference>
<feature type="compositionally biased region" description="Polar residues" evidence="3">
    <location>
        <begin position="103"/>
        <end position="113"/>
    </location>
</feature>
<dbReference type="InterPro" id="IPR000504">
    <property type="entry name" value="RRM_dom"/>
</dbReference>